<gene>
    <name evidence="1" type="ORF">DPMN_146307</name>
</gene>
<evidence type="ECO:0000313" key="2">
    <source>
        <dbReference type="Proteomes" id="UP000828390"/>
    </source>
</evidence>
<organism evidence="1 2">
    <name type="scientific">Dreissena polymorpha</name>
    <name type="common">Zebra mussel</name>
    <name type="synonym">Mytilus polymorpha</name>
    <dbReference type="NCBI Taxonomy" id="45954"/>
    <lineage>
        <taxon>Eukaryota</taxon>
        <taxon>Metazoa</taxon>
        <taxon>Spiralia</taxon>
        <taxon>Lophotrochozoa</taxon>
        <taxon>Mollusca</taxon>
        <taxon>Bivalvia</taxon>
        <taxon>Autobranchia</taxon>
        <taxon>Heteroconchia</taxon>
        <taxon>Euheterodonta</taxon>
        <taxon>Imparidentia</taxon>
        <taxon>Neoheterodontei</taxon>
        <taxon>Myida</taxon>
        <taxon>Dreissenoidea</taxon>
        <taxon>Dreissenidae</taxon>
        <taxon>Dreissena</taxon>
    </lineage>
</organism>
<dbReference type="EMBL" id="JAIWYP010000007">
    <property type="protein sequence ID" value="KAH3792808.1"/>
    <property type="molecule type" value="Genomic_DNA"/>
</dbReference>
<evidence type="ECO:0000313" key="1">
    <source>
        <dbReference type="EMBL" id="KAH3792808.1"/>
    </source>
</evidence>
<proteinExistence type="predicted"/>
<protein>
    <submittedName>
        <fullName evidence="1">Uncharacterized protein</fullName>
    </submittedName>
</protein>
<name>A0A9D4F8D6_DREPO</name>
<sequence>MARKDKGRGKIRIQSKKKAQKVLRKEQLRLLWILKIKMWNSMLQIQNVCHIVNNDQYQ</sequence>
<keyword evidence="2" id="KW-1185">Reference proteome</keyword>
<comment type="caution">
    <text evidence="1">The sequence shown here is derived from an EMBL/GenBank/DDBJ whole genome shotgun (WGS) entry which is preliminary data.</text>
</comment>
<accession>A0A9D4F8D6</accession>
<dbReference type="Proteomes" id="UP000828390">
    <property type="component" value="Unassembled WGS sequence"/>
</dbReference>
<reference evidence="1" key="2">
    <citation type="submission" date="2020-11" db="EMBL/GenBank/DDBJ databases">
        <authorList>
            <person name="McCartney M.A."/>
            <person name="Auch B."/>
            <person name="Kono T."/>
            <person name="Mallez S."/>
            <person name="Becker A."/>
            <person name="Gohl D.M."/>
            <person name="Silverstein K.A.T."/>
            <person name="Koren S."/>
            <person name="Bechman K.B."/>
            <person name="Herman A."/>
            <person name="Abrahante J.E."/>
            <person name="Garbe J."/>
        </authorList>
    </citation>
    <scope>NUCLEOTIDE SEQUENCE</scope>
    <source>
        <strain evidence="1">Duluth1</strain>
        <tissue evidence="1">Whole animal</tissue>
    </source>
</reference>
<dbReference type="AlphaFoldDB" id="A0A9D4F8D6"/>
<reference evidence="1" key="1">
    <citation type="journal article" date="2019" name="bioRxiv">
        <title>The Genome of the Zebra Mussel, Dreissena polymorpha: A Resource for Invasive Species Research.</title>
        <authorList>
            <person name="McCartney M.A."/>
            <person name="Auch B."/>
            <person name="Kono T."/>
            <person name="Mallez S."/>
            <person name="Zhang Y."/>
            <person name="Obille A."/>
            <person name="Becker A."/>
            <person name="Abrahante J.E."/>
            <person name="Garbe J."/>
            <person name="Badalamenti J.P."/>
            <person name="Herman A."/>
            <person name="Mangelson H."/>
            <person name="Liachko I."/>
            <person name="Sullivan S."/>
            <person name="Sone E.D."/>
            <person name="Koren S."/>
            <person name="Silverstein K.A.T."/>
            <person name="Beckman K.B."/>
            <person name="Gohl D.M."/>
        </authorList>
    </citation>
    <scope>NUCLEOTIDE SEQUENCE</scope>
    <source>
        <strain evidence="1">Duluth1</strain>
        <tissue evidence="1">Whole animal</tissue>
    </source>
</reference>